<evidence type="ECO:0000313" key="3">
    <source>
        <dbReference type="Proteomes" id="UP000001423"/>
    </source>
</evidence>
<evidence type="ECO:0000256" key="1">
    <source>
        <dbReference type="SAM" id="SignalP"/>
    </source>
</evidence>
<dbReference type="KEGG" id="pmt:PMT_1148"/>
<keyword evidence="1" id="KW-0732">Signal</keyword>
<feature type="chain" id="PRO_5004292579" evidence="1">
    <location>
        <begin position="45"/>
        <end position="143"/>
    </location>
</feature>
<dbReference type="EMBL" id="BX548175">
    <property type="protein sequence ID" value="CAE21323.1"/>
    <property type="molecule type" value="Genomic_DNA"/>
</dbReference>
<keyword evidence="3" id="KW-1185">Reference proteome</keyword>
<feature type="signal peptide" evidence="1">
    <location>
        <begin position="1"/>
        <end position="44"/>
    </location>
</feature>
<evidence type="ECO:0000313" key="2">
    <source>
        <dbReference type="EMBL" id="CAE21323.1"/>
    </source>
</evidence>
<sequence>MKFIKYIMIASNFHPYKRKRPSNMRMLLGATTAMALLITSAASANETNLQIKNASKQLAVSIRAFATGTSAASECLVKSGQLSKRIAKEILPLSLLEVGISPEVLDNPQVIKATSILSPTLNSDCTSTKMSIEAINRLIKDEL</sequence>
<protein>
    <submittedName>
        <fullName evidence="2">Possible GatB/Yqey domain</fullName>
    </submittedName>
</protein>
<name>Q7V6K9_PROMM</name>
<reference evidence="2 3" key="1">
    <citation type="journal article" date="2003" name="Nature">
        <title>Genome divergence in two Prochlorococcus ecotypes reflects oceanic niche differentiation.</title>
        <authorList>
            <person name="Rocap G."/>
            <person name="Larimer F.W."/>
            <person name="Lamerdin J.E."/>
            <person name="Malfatti S."/>
            <person name="Chain P."/>
            <person name="Ahlgren N.A."/>
            <person name="Arellano A."/>
            <person name="Coleman M."/>
            <person name="Hauser L."/>
            <person name="Hess W.R."/>
            <person name="Johnson Z.I."/>
            <person name="Land M.L."/>
            <person name="Lindell D."/>
            <person name="Post A.F."/>
            <person name="Regala W."/>
            <person name="Shah M."/>
            <person name="Shaw S.L."/>
            <person name="Steglich C."/>
            <person name="Sullivan M.B."/>
            <person name="Ting C.S."/>
            <person name="Tolonen A."/>
            <person name="Webb E.A."/>
            <person name="Zinser E.R."/>
            <person name="Chisholm S.W."/>
        </authorList>
    </citation>
    <scope>NUCLEOTIDE SEQUENCE [LARGE SCALE GENOMIC DNA]</scope>
    <source>
        <strain evidence="3">MIT 9313</strain>
    </source>
</reference>
<dbReference type="AlphaFoldDB" id="Q7V6K9"/>
<dbReference type="eggNOG" id="ENOG502ZXWG">
    <property type="taxonomic scope" value="Bacteria"/>
</dbReference>
<accession>Q7V6K9</accession>
<gene>
    <name evidence="2" type="ordered locus">PMT_1148</name>
</gene>
<dbReference type="Proteomes" id="UP000001423">
    <property type="component" value="Chromosome"/>
</dbReference>
<dbReference type="HOGENOM" id="CLU_153278_0_0_3"/>
<organism evidence="2 3">
    <name type="scientific">Prochlorococcus marinus (strain MIT 9313)</name>
    <dbReference type="NCBI Taxonomy" id="74547"/>
    <lineage>
        <taxon>Bacteria</taxon>
        <taxon>Bacillati</taxon>
        <taxon>Cyanobacteriota</taxon>
        <taxon>Cyanophyceae</taxon>
        <taxon>Synechococcales</taxon>
        <taxon>Prochlorococcaceae</taxon>
        <taxon>Prochlorococcus</taxon>
    </lineage>
</organism>
<proteinExistence type="predicted"/>